<dbReference type="GO" id="GO:0006152">
    <property type="term" value="P:purine nucleoside catabolic process"/>
    <property type="evidence" value="ECO:0007669"/>
    <property type="project" value="TreeGrafter"/>
</dbReference>
<keyword evidence="7" id="KW-1185">Reference proteome</keyword>
<evidence type="ECO:0000256" key="2">
    <source>
        <dbReference type="ARBA" id="ARBA00022723"/>
    </source>
</evidence>
<feature type="domain" description="CMP/dCMP-type deaminase" evidence="5">
    <location>
        <begin position="43"/>
        <end position="156"/>
    </location>
</feature>
<evidence type="ECO:0000259" key="5">
    <source>
        <dbReference type="PROSITE" id="PS51747"/>
    </source>
</evidence>
<accession>A0A4U2YN56</accession>
<dbReference type="SUPFAM" id="SSF53927">
    <property type="entry name" value="Cytidine deaminase-like"/>
    <property type="match status" value="1"/>
</dbReference>
<dbReference type="Pfam" id="PF00383">
    <property type="entry name" value="dCMP_cyt_deam_1"/>
    <property type="match status" value="1"/>
</dbReference>
<gene>
    <name evidence="6" type="ORF">FC770_09640</name>
</gene>
<reference evidence="6 7" key="1">
    <citation type="submission" date="2019-04" db="EMBL/GenBank/DDBJ databases">
        <authorList>
            <person name="Dong K."/>
        </authorList>
    </citation>
    <scope>NUCLEOTIDE SEQUENCE [LARGE SCALE GENOMIC DNA]</scope>
    <source>
        <strain evidence="7">dk3543</strain>
    </source>
</reference>
<name>A0A4U2YN56_9ACTN</name>
<dbReference type="EMBL" id="SZPY01000002">
    <property type="protein sequence ID" value="TKI62618.1"/>
    <property type="molecule type" value="Genomic_DNA"/>
</dbReference>
<dbReference type="OrthoDB" id="9802676at2"/>
<evidence type="ECO:0000256" key="1">
    <source>
        <dbReference type="ARBA" id="ARBA00006576"/>
    </source>
</evidence>
<dbReference type="InterPro" id="IPR016193">
    <property type="entry name" value="Cytidine_deaminase-like"/>
</dbReference>
<keyword evidence="3" id="KW-0378">Hydrolase</keyword>
<dbReference type="PANTHER" id="PTHR11079">
    <property type="entry name" value="CYTOSINE DEAMINASE FAMILY MEMBER"/>
    <property type="match status" value="1"/>
</dbReference>
<dbReference type="InterPro" id="IPR002125">
    <property type="entry name" value="CMP_dCMP_dom"/>
</dbReference>
<comment type="caution">
    <text evidence="6">The sequence shown here is derived from an EMBL/GenBank/DDBJ whole genome shotgun (WGS) entry which is preliminary data.</text>
</comment>
<dbReference type="Proteomes" id="UP000307808">
    <property type="component" value="Unassembled WGS sequence"/>
</dbReference>
<organism evidence="6 7">
    <name type="scientific">Nocardioides jishulii</name>
    <dbReference type="NCBI Taxonomy" id="2575440"/>
    <lineage>
        <taxon>Bacteria</taxon>
        <taxon>Bacillati</taxon>
        <taxon>Actinomycetota</taxon>
        <taxon>Actinomycetes</taxon>
        <taxon>Propionibacteriales</taxon>
        <taxon>Nocardioidaceae</taxon>
        <taxon>Nocardioides</taxon>
    </lineage>
</organism>
<evidence type="ECO:0000256" key="4">
    <source>
        <dbReference type="ARBA" id="ARBA00022833"/>
    </source>
</evidence>
<protein>
    <submittedName>
        <fullName evidence="6">Nucleoside deaminase</fullName>
    </submittedName>
</protein>
<proteinExistence type="inferred from homology"/>
<evidence type="ECO:0000313" key="6">
    <source>
        <dbReference type="EMBL" id="TKI62618.1"/>
    </source>
</evidence>
<dbReference type="PROSITE" id="PS51747">
    <property type="entry name" value="CYT_DCMP_DEAMINASES_2"/>
    <property type="match status" value="1"/>
</dbReference>
<dbReference type="CDD" id="cd01285">
    <property type="entry name" value="nucleoside_deaminase"/>
    <property type="match status" value="1"/>
</dbReference>
<dbReference type="Gene3D" id="3.40.140.10">
    <property type="entry name" value="Cytidine Deaminase, domain 2"/>
    <property type="match status" value="1"/>
</dbReference>
<dbReference type="GO" id="GO:0047974">
    <property type="term" value="F:guanosine deaminase activity"/>
    <property type="evidence" value="ECO:0007669"/>
    <property type="project" value="TreeGrafter"/>
</dbReference>
<keyword evidence="4" id="KW-0862">Zinc</keyword>
<dbReference type="PANTHER" id="PTHR11079:SF161">
    <property type="entry name" value="CMP_DCMP-TYPE DEAMINASE DOMAIN-CONTAINING PROTEIN"/>
    <property type="match status" value="1"/>
</dbReference>
<keyword evidence="2" id="KW-0479">Metal-binding</keyword>
<dbReference type="FunFam" id="3.40.140.10:FF:000011">
    <property type="entry name" value="tRNA-specific adenosine deaminase"/>
    <property type="match status" value="1"/>
</dbReference>
<dbReference type="AlphaFoldDB" id="A0A4U2YN56"/>
<evidence type="ECO:0000313" key="7">
    <source>
        <dbReference type="Proteomes" id="UP000307808"/>
    </source>
</evidence>
<dbReference type="GO" id="GO:0046872">
    <property type="term" value="F:metal ion binding"/>
    <property type="evidence" value="ECO:0007669"/>
    <property type="project" value="UniProtKB-KW"/>
</dbReference>
<evidence type="ECO:0000256" key="3">
    <source>
        <dbReference type="ARBA" id="ARBA00022801"/>
    </source>
</evidence>
<sequence>MLARAQRLRKNLPAARQGRGFRPVVRNCGHNGPPATCHHGWVSDDSSWLQRAIELATDSVSDGGGPFGAVIVRDGVEIAAGQNRVTSNFDPTAHAEVQAIRTACTALGEFSLAGCTVYASCEPCPMCLAACLWARVDRIVYAADRDDAARGGFDDRRFYELFTRPRAEWEVAVKSLRLPEAEMPFHAWRAREDRHLY</sequence>
<comment type="similarity">
    <text evidence="1">Belongs to the cytidine and deoxycytidylate deaminase family.</text>
</comment>